<accession>A0A977KBZ7</accession>
<organism evidence="1 2">
    <name type="scientific">Ignicoccus pacificus DSM 13166</name>
    <dbReference type="NCBI Taxonomy" id="940294"/>
    <lineage>
        <taxon>Archaea</taxon>
        <taxon>Thermoproteota</taxon>
        <taxon>Thermoprotei</taxon>
        <taxon>Desulfurococcales</taxon>
        <taxon>Desulfurococcaceae</taxon>
        <taxon>Ignicoccus</taxon>
    </lineage>
</organism>
<reference evidence="1" key="1">
    <citation type="submission" date="2013-11" db="EMBL/GenBank/DDBJ databases">
        <title>Comparative genomics of Ignicoccus.</title>
        <authorList>
            <person name="Podar M."/>
        </authorList>
    </citation>
    <scope>NUCLEOTIDE SEQUENCE</scope>
    <source>
        <strain evidence="1">DSM 13166</strain>
    </source>
</reference>
<proteinExistence type="predicted"/>
<dbReference type="SUPFAM" id="SSF82171">
    <property type="entry name" value="DPP6 N-terminal domain-like"/>
    <property type="match status" value="1"/>
</dbReference>
<protein>
    <submittedName>
        <fullName evidence="1">Uncharacterized protein</fullName>
    </submittedName>
</protein>
<dbReference type="EMBL" id="CP006868">
    <property type="protein sequence ID" value="UXD22806.1"/>
    <property type="molecule type" value="Genomic_DNA"/>
</dbReference>
<name>A0A977KBZ7_9CREN</name>
<keyword evidence="2" id="KW-1185">Reference proteome</keyword>
<dbReference type="Proteomes" id="UP001063698">
    <property type="component" value="Chromosome"/>
</dbReference>
<sequence length="404" mass="43637">MKLLPVLLLSPILLLASADLIITDLPTDLVSIDSYDDALVISAGSCIYLFDYGGNELQRRCGGDVAYGVWASDNGAVGILRKNTFYSGLGAPTWAIIISPSSTTNLTLGYTWDDYLSVALVSKSSLVLCGSNCTRYDNGTGAWNVEVSKLYREPHRIGLADDLLLVPSYTQEAILALNASDGTLVYKAPISVSNWSEVEGLSADVCGYLVAVVVKGRSLIGSLHVYEVKNNLTLLWKADRFITNNYGSFLDYLKDVAISPDCDYIAVLDDFSRNIYVFKASSEPYALIEFDDNKYSITIFDDYGNIVSKESGNLPGDLLSSAALTWSKDGLLIALKFDENGSAKGGVLRIVLDSVAPSTQTHYLDTTTSGSHAGIPTVSLLALLIPLARKLRRSGGDSSYHRSS</sequence>
<gene>
    <name evidence="1" type="ORF">IPA_08390</name>
</gene>
<dbReference type="KEGG" id="ipc:IPA_08390"/>
<evidence type="ECO:0000313" key="1">
    <source>
        <dbReference type="EMBL" id="UXD22806.1"/>
    </source>
</evidence>
<evidence type="ECO:0000313" key="2">
    <source>
        <dbReference type="Proteomes" id="UP001063698"/>
    </source>
</evidence>
<dbReference type="AlphaFoldDB" id="A0A977KBZ7"/>